<accession>A0A382C5K5</accession>
<name>A0A382C5K5_9ZZZZ</name>
<protein>
    <submittedName>
        <fullName evidence="1">Uncharacterized protein</fullName>
    </submittedName>
</protein>
<gene>
    <name evidence="1" type="ORF">METZ01_LOCUS173561</name>
</gene>
<dbReference type="AlphaFoldDB" id="A0A382C5K5"/>
<feature type="non-terminal residue" evidence="1">
    <location>
        <position position="26"/>
    </location>
</feature>
<organism evidence="1">
    <name type="scientific">marine metagenome</name>
    <dbReference type="NCBI Taxonomy" id="408172"/>
    <lineage>
        <taxon>unclassified sequences</taxon>
        <taxon>metagenomes</taxon>
        <taxon>ecological metagenomes</taxon>
    </lineage>
</organism>
<proteinExistence type="predicted"/>
<reference evidence="1" key="1">
    <citation type="submission" date="2018-05" db="EMBL/GenBank/DDBJ databases">
        <authorList>
            <person name="Lanie J.A."/>
            <person name="Ng W.-L."/>
            <person name="Kazmierczak K.M."/>
            <person name="Andrzejewski T.M."/>
            <person name="Davidsen T.M."/>
            <person name="Wayne K.J."/>
            <person name="Tettelin H."/>
            <person name="Glass J.I."/>
            <person name="Rusch D."/>
            <person name="Podicherti R."/>
            <person name="Tsui H.-C.T."/>
            <person name="Winkler M.E."/>
        </authorList>
    </citation>
    <scope>NUCLEOTIDE SEQUENCE</scope>
</reference>
<evidence type="ECO:0000313" key="1">
    <source>
        <dbReference type="EMBL" id="SVB20707.1"/>
    </source>
</evidence>
<dbReference type="EMBL" id="UINC01032667">
    <property type="protein sequence ID" value="SVB20707.1"/>
    <property type="molecule type" value="Genomic_DNA"/>
</dbReference>
<sequence length="26" mass="2976">MEDPPAGDWLTLRSDQLLGWIDNAVY</sequence>